<dbReference type="PANTHER" id="PTHR33067:SF9">
    <property type="entry name" value="RNA-DIRECTED DNA POLYMERASE"/>
    <property type="match status" value="1"/>
</dbReference>
<sequence>MQEDRKANDTKIGVVEARLNNLEGGLNAIVTTVTAIKTQMDQIQKQAEEARAKVADELNKKLIAKKSKDEASTSGTKNEKSGHASAPLDKSQRLLETSHRTAGRESVADSTSHPAQHNRVVLPFPPRQKLKKIPRYASLLREAVMKKHKLTKNDLKLPHHCSEIIQKHRAVKQRDPGQFIICCSIGKGKADKALCYLGASINIMPLEYYEKLSIGPLKTTEIIVRLAANTTTQVVGIVEDVLVKINDFIFPADFFVRDMNVDKNMPLILGRNFLATCKALIDVGQSHLIKLNPRSTRTLIDQVDIPIRDHKVQALESVPRVLTIQKGAKETFHLF</sequence>
<name>A0ABD1HQP6_SALDI</name>
<keyword evidence="4" id="KW-1185">Reference proteome</keyword>
<dbReference type="EMBL" id="JBEAFC010000004">
    <property type="protein sequence ID" value="KAL1558825.1"/>
    <property type="molecule type" value="Genomic_DNA"/>
</dbReference>
<feature type="compositionally biased region" description="Basic and acidic residues" evidence="2">
    <location>
        <begin position="65"/>
        <end position="82"/>
    </location>
</feature>
<keyword evidence="1" id="KW-0175">Coiled coil</keyword>
<dbReference type="InterPro" id="IPR021109">
    <property type="entry name" value="Peptidase_aspartic_dom_sf"/>
</dbReference>
<evidence type="ECO:0000313" key="3">
    <source>
        <dbReference type="EMBL" id="KAL1558825.1"/>
    </source>
</evidence>
<feature type="compositionally biased region" description="Basic and acidic residues" evidence="2">
    <location>
        <begin position="90"/>
        <end position="107"/>
    </location>
</feature>
<feature type="coiled-coil region" evidence="1">
    <location>
        <begin position="33"/>
        <end position="60"/>
    </location>
</feature>
<evidence type="ECO:0000313" key="4">
    <source>
        <dbReference type="Proteomes" id="UP001567538"/>
    </source>
</evidence>
<organism evidence="3 4">
    <name type="scientific">Salvia divinorum</name>
    <name type="common">Maria pastora</name>
    <name type="synonym">Diviner's sage</name>
    <dbReference type="NCBI Taxonomy" id="28513"/>
    <lineage>
        <taxon>Eukaryota</taxon>
        <taxon>Viridiplantae</taxon>
        <taxon>Streptophyta</taxon>
        <taxon>Embryophyta</taxon>
        <taxon>Tracheophyta</taxon>
        <taxon>Spermatophyta</taxon>
        <taxon>Magnoliopsida</taxon>
        <taxon>eudicotyledons</taxon>
        <taxon>Gunneridae</taxon>
        <taxon>Pentapetalae</taxon>
        <taxon>asterids</taxon>
        <taxon>lamiids</taxon>
        <taxon>Lamiales</taxon>
        <taxon>Lamiaceae</taxon>
        <taxon>Nepetoideae</taxon>
        <taxon>Mentheae</taxon>
        <taxon>Salviinae</taxon>
        <taxon>Salvia</taxon>
        <taxon>Salvia subgen. Calosphace</taxon>
    </lineage>
</organism>
<accession>A0ABD1HQP6</accession>
<dbReference type="SUPFAM" id="SSF50630">
    <property type="entry name" value="Acid proteases"/>
    <property type="match status" value="1"/>
</dbReference>
<dbReference type="AlphaFoldDB" id="A0ABD1HQP6"/>
<evidence type="ECO:0000256" key="2">
    <source>
        <dbReference type="SAM" id="MobiDB-lite"/>
    </source>
</evidence>
<comment type="caution">
    <text evidence="3">The sequence shown here is derived from an EMBL/GenBank/DDBJ whole genome shotgun (WGS) entry which is preliminary data.</text>
</comment>
<evidence type="ECO:0000256" key="1">
    <source>
        <dbReference type="SAM" id="Coils"/>
    </source>
</evidence>
<proteinExistence type="predicted"/>
<dbReference type="Gene3D" id="2.40.70.10">
    <property type="entry name" value="Acid Proteases"/>
    <property type="match status" value="1"/>
</dbReference>
<dbReference type="CDD" id="cd00303">
    <property type="entry name" value="retropepsin_like"/>
    <property type="match status" value="1"/>
</dbReference>
<dbReference type="PANTHER" id="PTHR33067">
    <property type="entry name" value="RNA-DIRECTED DNA POLYMERASE-RELATED"/>
    <property type="match status" value="1"/>
</dbReference>
<protein>
    <submittedName>
        <fullName evidence="3">Uncharacterized protein</fullName>
    </submittedName>
</protein>
<feature type="region of interest" description="Disordered" evidence="2">
    <location>
        <begin position="65"/>
        <end position="121"/>
    </location>
</feature>
<reference evidence="3 4" key="1">
    <citation type="submission" date="2024-06" db="EMBL/GenBank/DDBJ databases">
        <title>A chromosome level genome sequence of Diviner's sage (Salvia divinorum).</title>
        <authorList>
            <person name="Ford S.A."/>
            <person name="Ro D.-K."/>
            <person name="Ness R.W."/>
            <person name="Phillips M.A."/>
        </authorList>
    </citation>
    <scope>NUCLEOTIDE SEQUENCE [LARGE SCALE GENOMIC DNA]</scope>
    <source>
        <strain evidence="3">SAF-2024a</strain>
        <tissue evidence="3">Leaf</tissue>
    </source>
</reference>
<dbReference type="Proteomes" id="UP001567538">
    <property type="component" value="Unassembled WGS sequence"/>
</dbReference>
<gene>
    <name evidence="3" type="ORF">AAHA92_09241</name>
</gene>